<dbReference type="Pfam" id="PF00403">
    <property type="entry name" value="HMA"/>
    <property type="match status" value="1"/>
</dbReference>
<evidence type="ECO:0000256" key="4">
    <source>
        <dbReference type="ARBA" id="ARBA00023289"/>
    </source>
</evidence>
<feature type="domain" description="HMA" evidence="6">
    <location>
        <begin position="41"/>
        <end position="104"/>
    </location>
</feature>
<reference evidence="7 8" key="1">
    <citation type="journal article" date="2023" name="G3 (Bethesda)">
        <title>A chromosome-length genome assembly and annotation of blackberry (Rubus argutus, cv. 'Hillquist').</title>
        <authorList>
            <person name="Bruna T."/>
            <person name="Aryal R."/>
            <person name="Dudchenko O."/>
            <person name="Sargent D.J."/>
            <person name="Mead D."/>
            <person name="Buti M."/>
            <person name="Cavallini A."/>
            <person name="Hytonen T."/>
            <person name="Andres J."/>
            <person name="Pham M."/>
            <person name="Weisz D."/>
            <person name="Mascagni F."/>
            <person name="Usai G."/>
            <person name="Natali L."/>
            <person name="Bassil N."/>
            <person name="Fernandez G.E."/>
            <person name="Lomsadze A."/>
            <person name="Armour M."/>
            <person name="Olukolu B."/>
            <person name="Poorten T."/>
            <person name="Britton C."/>
            <person name="Davik J."/>
            <person name="Ashrafi H."/>
            <person name="Aiden E.L."/>
            <person name="Borodovsky M."/>
            <person name="Worthington M."/>
        </authorList>
    </citation>
    <scope>NUCLEOTIDE SEQUENCE [LARGE SCALE GENOMIC DNA]</scope>
    <source>
        <strain evidence="7">PI 553951</strain>
    </source>
</reference>
<evidence type="ECO:0000313" key="8">
    <source>
        <dbReference type="Proteomes" id="UP001457282"/>
    </source>
</evidence>
<keyword evidence="3" id="KW-0449">Lipoprotein</keyword>
<dbReference type="Gene3D" id="3.30.70.100">
    <property type="match status" value="1"/>
</dbReference>
<dbReference type="InterPro" id="IPR036163">
    <property type="entry name" value="HMA_dom_sf"/>
</dbReference>
<evidence type="ECO:0000313" key="7">
    <source>
        <dbReference type="EMBL" id="KAK9947041.1"/>
    </source>
</evidence>
<dbReference type="EMBL" id="JBEDUW010000002">
    <property type="protein sequence ID" value="KAK9947041.1"/>
    <property type="molecule type" value="Genomic_DNA"/>
</dbReference>
<comment type="similarity">
    <text evidence="5">Belongs to the HIPP family.</text>
</comment>
<dbReference type="InterPro" id="IPR051863">
    <property type="entry name" value="HIPP"/>
</dbReference>
<evidence type="ECO:0000256" key="1">
    <source>
        <dbReference type="ARBA" id="ARBA00022481"/>
    </source>
</evidence>
<keyword evidence="4" id="KW-0636">Prenylation</keyword>
<comment type="caution">
    <text evidence="7">The sequence shown here is derived from an EMBL/GenBank/DDBJ whole genome shotgun (WGS) entry which is preliminary data.</text>
</comment>
<evidence type="ECO:0000256" key="5">
    <source>
        <dbReference type="ARBA" id="ARBA00024045"/>
    </source>
</evidence>
<keyword evidence="1" id="KW-0488">Methylation</keyword>
<dbReference type="InterPro" id="IPR006121">
    <property type="entry name" value="HMA_dom"/>
</dbReference>
<keyword evidence="2" id="KW-0479">Metal-binding</keyword>
<dbReference type="PANTHER" id="PTHR45811">
    <property type="entry name" value="COPPER TRANSPORT PROTEIN FAMILY-RELATED"/>
    <property type="match status" value="1"/>
</dbReference>
<dbReference type="PANTHER" id="PTHR45811:SF27">
    <property type="entry name" value="HEAVY METAL-ASSOCIATED ISOPRENYLATED PLANT PROTEIN 3-LIKE"/>
    <property type="match status" value="1"/>
</dbReference>
<dbReference type="AlphaFoldDB" id="A0AAW1YCT2"/>
<organism evidence="7 8">
    <name type="scientific">Rubus argutus</name>
    <name type="common">Southern blackberry</name>
    <dbReference type="NCBI Taxonomy" id="59490"/>
    <lineage>
        <taxon>Eukaryota</taxon>
        <taxon>Viridiplantae</taxon>
        <taxon>Streptophyta</taxon>
        <taxon>Embryophyta</taxon>
        <taxon>Tracheophyta</taxon>
        <taxon>Spermatophyta</taxon>
        <taxon>Magnoliopsida</taxon>
        <taxon>eudicotyledons</taxon>
        <taxon>Gunneridae</taxon>
        <taxon>Pentapetalae</taxon>
        <taxon>rosids</taxon>
        <taxon>fabids</taxon>
        <taxon>Rosales</taxon>
        <taxon>Rosaceae</taxon>
        <taxon>Rosoideae</taxon>
        <taxon>Rosoideae incertae sedis</taxon>
        <taxon>Rubus</taxon>
    </lineage>
</organism>
<dbReference type="GO" id="GO:0046872">
    <property type="term" value="F:metal ion binding"/>
    <property type="evidence" value="ECO:0007669"/>
    <property type="project" value="UniProtKB-KW"/>
</dbReference>
<evidence type="ECO:0000259" key="6">
    <source>
        <dbReference type="PROSITE" id="PS50846"/>
    </source>
</evidence>
<dbReference type="PROSITE" id="PS50846">
    <property type="entry name" value="HMA_2"/>
    <property type="match status" value="1"/>
</dbReference>
<gene>
    <name evidence="7" type="ORF">M0R45_012478</name>
</gene>
<evidence type="ECO:0000256" key="2">
    <source>
        <dbReference type="ARBA" id="ARBA00022723"/>
    </source>
</evidence>
<evidence type="ECO:0000256" key="3">
    <source>
        <dbReference type="ARBA" id="ARBA00023288"/>
    </source>
</evidence>
<sequence>MKDEERLIKKNFWAAADVLAKGSVLDSVGLHLLTQSPTHIDQKTIVSVELLCSKCRKKVMKLVATVEGITSIVLDPSKNTVTVTGEADPVKIIHKVRKFRKSASVVSIGPPKPEEKKDEKKDGHGLGLVPYVPKTCQRCDVWYVVAQDGYYSYCSIM</sequence>
<dbReference type="Proteomes" id="UP001457282">
    <property type="component" value="Unassembled WGS sequence"/>
</dbReference>
<dbReference type="SUPFAM" id="SSF55008">
    <property type="entry name" value="HMA, heavy metal-associated domain"/>
    <property type="match status" value="1"/>
</dbReference>
<protein>
    <recommendedName>
        <fullName evidence="6">HMA domain-containing protein</fullName>
    </recommendedName>
</protein>
<keyword evidence="8" id="KW-1185">Reference proteome</keyword>
<name>A0AAW1YCT2_RUBAR</name>
<accession>A0AAW1YCT2</accession>
<dbReference type="CDD" id="cd00371">
    <property type="entry name" value="HMA"/>
    <property type="match status" value="1"/>
</dbReference>
<proteinExistence type="inferred from homology"/>